<proteinExistence type="inferred from homology"/>
<dbReference type="AlphaFoldDB" id="A0A1X1YAH9"/>
<feature type="domain" description="Tyr recombinase" evidence="4">
    <location>
        <begin position="374"/>
        <end position="583"/>
    </location>
</feature>
<dbReference type="InterPro" id="IPR011010">
    <property type="entry name" value="DNA_brk_join_enz"/>
</dbReference>
<dbReference type="PANTHER" id="PTHR30349">
    <property type="entry name" value="PHAGE INTEGRASE-RELATED"/>
    <property type="match status" value="1"/>
</dbReference>
<keyword evidence="2" id="KW-0238">DNA-binding</keyword>
<comment type="caution">
    <text evidence="5">The sequence shown here is derived from an EMBL/GenBank/DDBJ whole genome shotgun (WGS) entry which is preliminary data.</text>
</comment>
<dbReference type="InterPro" id="IPR013762">
    <property type="entry name" value="Integrase-like_cat_sf"/>
</dbReference>
<dbReference type="STRING" id="1108812.AWC16_20525"/>
<dbReference type="PROSITE" id="PS51898">
    <property type="entry name" value="TYR_RECOMBINASE"/>
    <property type="match status" value="1"/>
</dbReference>
<evidence type="ECO:0000313" key="5">
    <source>
        <dbReference type="EMBL" id="ORW08117.1"/>
    </source>
</evidence>
<dbReference type="Proteomes" id="UP000193866">
    <property type="component" value="Unassembled WGS sequence"/>
</dbReference>
<keyword evidence="3" id="KW-0233">DNA recombination</keyword>
<dbReference type="GO" id="GO:0003677">
    <property type="term" value="F:DNA binding"/>
    <property type="evidence" value="ECO:0007669"/>
    <property type="project" value="UniProtKB-KW"/>
</dbReference>
<dbReference type="Pfam" id="PF00589">
    <property type="entry name" value="Phage_integrase"/>
    <property type="match status" value="1"/>
</dbReference>
<keyword evidence="6" id="KW-1185">Reference proteome</keyword>
<dbReference type="InterPro" id="IPR002104">
    <property type="entry name" value="Integrase_catalytic"/>
</dbReference>
<evidence type="ECO:0000313" key="6">
    <source>
        <dbReference type="Proteomes" id="UP000193866"/>
    </source>
</evidence>
<evidence type="ECO:0000256" key="1">
    <source>
        <dbReference type="ARBA" id="ARBA00008857"/>
    </source>
</evidence>
<dbReference type="PANTHER" id="PTHR30349:SF41">
    <property type="entry name" value="INTEGRASE_RECOMBINASE PROTEIN MJ0367-RELATED"/>
    <property type="match status" value="1"/>
</dbReference>
<dbReference type="InterPro" id="IPR050090">
    <property type="entry name" value="Tyrosine_recombinase_XerCD"/>
</dbReference>
<sequence length="744" mass="83531">MTTPTEPPGNPATTLALVGSWDQQWAAVPELWRDPVYRVGAEPFKEVFVRSRSYCKPRHSDVATDFTPDAPARFAREIAWWVWWCWNRQTRKIDPSLLAWLVATLPAAITDHTTATGQPPTGIADMDPNAIVRQAILVFQRRNHRLPSAGSRRNFTQMIEHLHLRVAVHCTDVPWWAHDVWDLRADPRIPQRPHEPAHDKIVRLRDIEPVWLREGLRFWLRSALTYEMLAWSSVADRCRNVGTQLGRFVRTHGHQDDPLIATDPDELRAVFVGYLDYLRSPAAATRCDHLSVSGIAYLQAQTQAFYTFMYDNAADAAAATGNPRWRDITATHTALWSPLNVSKYRSGQRALTWYSTGDLQSMLDYLDVLAAGPKQKVVLTHPDGTITVATGLGDPQAARTWLLQALTGRRASEILMLDYDPIEAIPGQDRPAGATADEGAFVARLRYQQTKVDGVVPTILVEQAVVDVIREQQRWLNETYPQLDSKYLFVGVRNQHQGRRPRSYTTYRVVLSKLDAMHNLIDSAGNPLQFTQTHRLRHTRATELLNDGVPFHVVQRYLGHKSPEMTARYAATLAATAEAEFLKHKKIGAHGADIGISPHDIYEMTQLAQRTGRVLPNGVCLLPPLKSCDKGNACLSCGHFATDATHLSELRQQLAATESLINQRQNQYRQRSGRELGEDNVWIIERRREIASLQAIIYRLTATADAASVAGAGTGKRLPLLPIQTRGAHQSALDKATDPQRAEQ</sequence>
<reference evidence="5 6" key="1">
    <citation type="submission" date="2016-01" db="EMBL/GenBank/DDBJ databases">
        <title>The new phylogeny of the genus Mycobacterium.</title>
        <authorList>
            <person name="Tarcisio F."/>
            <person name="Conor M."/>
            <person name="Antonella G."/>
            <person name="Elisabetta G."/>
            <person name="Giulia F.S."/>
            <person name="Sara T."/>
            <person name="Anna F."/>
            <person name="Clotilde B."/>
            <person name="Roberto B."/>
            <person name="Veronica D.S."/>
            <person name="Fabio R."/>
            <person name="Monica P."/>
            <person name="Olivier J."/>
            <person name="Enrico T."/>
            <person name="Nicola S."/>
        </authorList>
    </citation>
    <scope>NUCLEOTIDE SEQUENCE [LARGE SCALE GENOMIC DNA]</scope>
    <source>
        <strain evidence="5 6">DSM 45394</strain>
    </source>
</reference>
<dbReference type="EMBL" id="LQPG01000039">
    <property type="protein sequence ID" value="ORW08117.1"/>
    <property type="molecule type" value="Genomic_DNA"/>
</dbReference>
<evidence type="ECO:0000256" key="3">
    <source>
        <dbReference type="ARBA" id="ARBA00023172"/>
    </source>
</evidence>
<evidence type="ECO:0000259" key="4">
    <source>
        <dbReference type="PROSITE" id="PS51898"/>
    </source>
</evidence>
<dbReference type="SUPFAM" id="SSF56349">
    <property type="entry name" value="DNA breaking-rejoining enzymes"/>
    <property type="match status" value="1"/>
</dbReference>
<dbReference type="OrthoDB" id="8421690at2"/>
<comment type="similarity">
    <text evidence="1">Belongs to the 'phage' integrase family.</text>
</comment>
<organism evidence="5 6">
    <name type="scientific">Mycolicibacter longobardus</name>
    <dbReference type="NCBI Taxonomy" id="1108812"/>
    <lineage>
        <taxon>Bacteria</taxon>
        <taxon>Bacillati</taxon>
        <taxon>Actinomycetota</taxon>
        <taxon>Actinomycetes</taxon>
        <taxon>Mycobacteriales</taxon>
        <taxon>Mycobacteriaceae</taxon>
        <taxon>Mycolicibacter</taxon>
    </lineage>
</organism>
<accession>A0A1X1YAH9</accession>
<dbReference type="GO" id="GO:0006310">
    <property type="term" value="P:DNA recombination"/>
    <property type="evidence" value="ECO:0007669"/>
    <property type="project" value="UniProtKB-KW"/>
</dbReference>
<evidence type="ECO:0000256" key="2">
    <source>
        <dbReference type="ARBA" id="ARBA00023125"/>
    </source>
</evidence>
<dbReference type="RefSeq" id="WP_085266395.1">
    <property type="nucleotide sequence ID" value="NZ_LQPG01000039.1"/>
</dbReference>
<name>A0A1X1YAH9_9MYCO</name>
<dbReference type="GO" id="GO:0015074">
    <property type="term" value="P:DNA integration"/>
    <property type="evidence" value="ECO:0007669"/>
    <property type="project" value="InterPro"/>
</dbReference>
<dbReference type="Gene3D" id="1.10.443.10">
    <property type="entry name" value="Intergrase catalytic core"/>
    <property type="match status" value="1"/>
</dbReference>
<gene>
    <name evidence="5" type="ORF">AWC16_20525</name>
</gene>
<protein>
    <submittedName>
        <fullName evidence="5">Transposase</fullName>
    </submittedName>
</protein>